<evidence type="ECO:0000313" key="3">
    <source>
        <dbReference type="Proteomes" id="UP000319449"/>
    </source>
</evidence>
<dbReference type="CDD" id="cd01741">
    <property type="entry name" value="GATase1_1"/>
    <property type="match status" value="1"/>
</dbReference>
<dbReference type="InterPro" id="IPR029062">
    <property type="entry name" value="Class_I_gatase-like"/>
</dbReference>
<proteinExistence type="predicted"/>
<evidence type="ECO:0000313" key="2">
    <source>
        <dbReference type="EMBL" id="TWJ13880.1"/>
    </source>
</evidence>
<accession>A0A562V7K2</accession>
<dbReference type="InterPro" id="IPR017926">
    <property type="entry name" value="GATASE"/>
</dbReference>
<dbReference type="SUPFAM" id="SSF52317">
    <property type="entry name" value="Class I glutamine amidotransferase-like"/>
    <property type="match status" value="1"/>
</dbReference>
<dbReference type="Proteomes" id="UP000319449">
    <property type="component" value="Unassembled WGS sequence"/>
</dbReference>
<name>A0A562V7K2_9BACT</name>
<keyword evidence="2" id="KW-0315">Glutamine amidotransferase</keyword>
<gene>
    <name evidence="2" type="ORF">JN12_03670</name>
</gene>
<dbReference type="GO" id="GO:0005829">
    <property type="term" value="C:cytosol"/>
    <property type="evidence" value="ECO:0007669"/>
    <property type="project" value="TreeGrafter"/>
</dbReference>
<dbReference type="PANTHER" id="PTHR42695:SF5">
    <property type="entry name" value="GLUTAMINE AMIDOTRANSFERASE YLR126C-RELATED"/>
    <property type="match status" value="1"/>
</dbReference>
<organism evidence="2 3">
    <name type="scientific">Geobacter argillaceus</name>
    <dbReference type="NCBI Taxonomy" id="345631"/>
    <lineage>
        <taxon>Bacteria</taxon>
        <taxon>Pseudomonadati</taxon>
        <taxon>Thermodesulfobacteriota</taxon>
        <taxon>Desulfuromonadia</taxon>
        <taxon>Geobacterales</taxon>
        <taxon>Geobacteraceae</taxon>
        <taxon>Geobacter</taxon>
    </lineage>
</organism>
<dbReference type="OrthoDB" id="9813383at2"/>
<dbReference type="GO" id="GO:0016740">
    <property type="term" value="F:transferase activity"/>
    <property type="evidence" value="ECO:0007669"/>
    <property type="project" value="UniProtKB-KW"/>
</dbReference>
<dbReference type="PROSITE" id="PS51273">
    <property type="entry name" value="GATASE_TYPE_1"/>
    <property type="match status" value="1"/>
</dbReference>
<protein>
    <submittedName>
        <fullName evidence="2">GMP synthase-like glutamine amidotransferase</fullName>
    </submittedName>
</protein>
<dbReference type="PANTHER" id="PTHR42695">
    <property type="entry name" value="GLUTAMINE AMIDOTRANSFERASE YLR126C-RELATED"/>
    <property type="match status" value="1"/>
</dbReference>
<comment type="caution">
    <text evidence="2">The sequence shown here is derived from an EMBL/GenBank/DDBJ whole genome shotgun (WGS) entry which is preliminary data.</text>
</comment>
<keyword evidence="3" id="KW-1185">Reference proteome</keyword>
<evidence type="ECO:0000259" key="1">
    <source>
        <dbReference type="Pfam" id="PF00117"/>
    </source>
</evidence>
<dbReference type="InterPro" id="IPR044992">
    <property type="entry name" value="ChyE-like"/>
</dbReference>
<reference evidence="2 3" key="1">
    <citation type="submission" date="2019-07" db="EMBL/GenBank/DDBJ databases">
        <title>Genomic Encyclopedia of Archaeal and Bacterial Type Strains, Phase II (KMG-II): from individual species to whole genera.</title>
        <authorList>
            <person name="Goeker M."/>
        </authorList>
    </citation>
    <scope>NUCLEOTIDE SEQUENCE [LARGE SCALE GENOMIC DNA]</scope>
    <source>
        <strain evidence="2 3">ATCC BAA-1139</strain>
    </source>
</reference>
<dbReference type="EMBL" id="VLLN01000034">
    <property type="protein sequence ID" value="TWJ13880.1"/>
    <property type="molecule type" value="Genomic_DNA"/>
</dbReference>
<dbReference type="Pfam" id="PF00117">
    <property type="entry name" value="GATase"/>
    <property type="match status" value="1"/>
</dbReference>
<keyword evidence="2" id="KW-0808">Transferase</keyword>
<feature type="domain" description="Glutamine amidotransferase" evidence="1">
    <location>
        <begin position="48"/>
        <end position="179"/>
    </location>
</feature>
<sequence>MVLVVQNDPEVPVGSYGEQLDDANVPWRLVRAYAGEPLPEPGELAAAIVLGGAMGVYDTAKYPFLSTVREFMDVSVRADLPLLGICLGGQLLADLCGAVVSSGQWGEKGVHGVTLTDAGGRDPLFTGIPREFLSFQWHNDSFALPAGSVLLASSLACPNQAFRIGHHVYGLQFHPEVTSAIVAAWAGKTRATSSRWEEYVAEFTKHGPAYRPAAARLLANFLSLARKVC</sequence>
<dbReference type="AlphaFoldDB" id="A0A562V7K2"/>
<dbReference type="Gene3D" id="3.40.50.880">
    <property type="match status" value="1"/>
</dbReference>